<feature type="domain" description="Carbohydrate kinase FGGY N-terminal" evidence="4">
    <location>
        <begin position="4"/>
        <end position="235"/>
    </location>
</feature>
<sequence length="474" mass="50709">MPQILAFDLGGSSLRLALVGDDGVFHVSVRKPLRIAGDGKARFEADPMAWWQAFQIACRDLVSQGADFSRVIAVAGCGFTRSQVFLGTGNTVLRSAITFQDSRAAEVLATLRATTTGLDTVGPFDPLARLLWVRHHQPEVWAGLRKVVEPKDFLNLMLTGVAVSDSISQTPMSRVLDADETLLSRLEINPAILPETRAPFDEVGRVQPGLPGPLGQMAGIPVYCGSIDTWACVLGSGALTPGVAYSISGTSDVSGAISACRHKAEGLLTVEWGPNLWQLGGPSQGAATRLNWALERLVPRSTRHSALAAALVDNRPAPLFLPYLDGERTPFWDADLRGAFLGLSAAHDSRDMLRAVAEGMNYLARDILDRAETAIGTPVSHVCFSGGLAATPALCQLKADVLNRPVLVPDNHETGLMGAARVAQGRTAGAQPPAARRYDPDPLRRARHDDRFALFRKATAALRTVSHALAGLDR</sequence>
<accession>A0ABV9KHL7</accession>
<comment type="similarity">
    <text evidence="1">Belongs to the FGGY kinase family.</text>
</comment>
<dbReference type="InterPro" id="IPR018485">
    <property type="entry name" value="FGGY_C"/>
</dbReference>
<evidence type="ECO:0000313" key="6">
    <source>
        <dbReference type="EMBL" id="MFC4669604.1"/>
    </source>
</evidence>
<dbReference type="EMBL" id="JBHSGI010000016">
    <property type="protein sequence ID" value="MFC4669604.1"/>
    <property type="molecule type" value="Genomic_DNA"/>
</dbReference>
<proteinExistence type="inferred from homology"/>
<dbReference type="PANTHER" id="PTHR43095:SF5">
    <property type="entry name" value="XYLULOSE KINASE"/>
    <property type="match status" value="1"/>
</dbReference>
<dbReference type="InterPro" id="IPR000577">
    <property type="entry name" value="Carb_kinase_FGGY"/>
</dbReference>
<dbReference type="RefSeq" id="WP_380718037.1">
    <property type="nucleotide sequence ID" value="NZ_JBHSGI010000016.1"/>
</dbReference>
<feature type="domain" description="Carbohydrate kinase FGGY C-terminal" evidence="5">
    <location>
        <begin position="245"/>
        <end position="423"/>
    </location>
</feature>
<dbReference type="Gene3D" id="3.30.420.40">
    <property type="match status" value="2"/>
</dbReference>
<evidence type="ECO:0000259" key="4">
    <source>
        <dbReference type="Pfam" id="PF00370"/>
    </source>
</evidence>
<gene>
    <name evidence="6" type="ORF">ACFO5X_13660</name>
</gene>
<evidence type="ECO:0000256" key="1">
    <source>
        <dbReference type="ARBA" id="ARBA00009156"/>
    </source>
</evidence>
<dbReference type="PIRSF" id="PIRSF000538">
    <property type="entry name" value="GlpK"/>
    <property type="match status" value="1"/>
</dbReference>
<organism evidence="6 7">
    <name type="scientific">Seohaeicola nanhaiensis</name>
    <dbReference type="NCBI Taxonomy" id="1387282"/>
    <lineage>
        <taxon>Bacteria</taxon>
        <taxon>Pseudomonadati</taxon>
        <taxon>Pseudomonadota</taxon>
        <taxon>Alphaproteobacteria</taxon>
        <taxon>Rhodobacterales</taxon>
        <taxon>Roseobacteraceae</taxon>
        <taxon>Seohaeicola</taxon>
    </lineage>
</organism>
<comment type="caution">
    <text evidence="6">The sequence shown here is derived from an EMBL/GenBank/DDBJ whole genome shotgun (WGS) entry which is preliminary data.</text>
</comment>
<evidence type="ECO:0000259" key="5">
    <source>
        <dbReference type="Pfam" id="PF02782"/>
    </source>
</evidence>
<keyword evidence="3 6" id="KW-0418">Kinase</keyword>
<dbReference type="GO" id="GO:0016301">
    <property type="term" value="F:kinase activity"/>
    <property type="evidence" value="ECO:0007669"/>
    <property type="project" value="UniProtKB-KW"/>
</dbReference>
<keyword evidence="7" id="KW-1185">Reference proteome</keyword>
<evidence type="ECO:0000256" key="2">
    <source>
        <dbReference type="ARBA" id="ARBA00022679"/>
    </source>
</evidence>
<dbReference type="InterPro" id="IPR050406">
    <property type="entry name" value="FGGY_Carb_Kinase"/>
</dbReference>
<dbReference type="SUPFAM" id="SSF53067">
    <property type="entry name" value="Actin-like ATPase domain"/>
    <property type="match status" value="2"/>
</dbReference>
<keyword evidence="2" id="KW-0808">Transferase</keyword>
<dbReference type="Pfam" id="PF02782">
    <property type="entry name" value="FGGY_C"/>
    <property type="match status" value="1"/>
</dbReference>
<evidence type="ECO:0000256" key="3">
    <source>
        <dbReference type="ARBA" id="ARBA00022777"/>
    </source>
</evidence>
<reference evidence="7" key="1">
    <citation type="journal article" date="2019" name="Int. J. Syst. Evol. Microbiol.">
        <title>The Global Catalogue of Microorganisms (GCM) 10K type strain sequencing project: providing services to taxonomists for standard genome sequencing and annotation.</title>
        <authorList>
            <consortium name="The Broad Institute Genomics Platform"/>
            <consortium name="The Broad Institute Genome Sequencing Center for Infectious Disease"/>
            <person name="Wu L."/>
            <person name="Ma J."/>
        </authorList>
    </citation>
    <scope>NUCLEOTIDE SEQUENCE [LARGE SCALE GENOMIC DNA]</scope>
    <source>
        <strain evidence="7">CGMCC 4.7283</strain>
    </source>
</reference>
<dbReference type="Proteomes" id="UP001595973">
    <property type="component" value="Unassembled WGS sequence"/>
</dbReference>
<protein>
    <submittedName>
        <fullName evidence="6">FGGY-family carbohydrate kinase</fullName>
    </submittedName>
</protein>
<dbReference type="PANTHER" id="PTHR43095">
    <property type="entry name" value="SUGAR KINASE"/>
    <property type="match status" value="1"/>
</dbReference>
<dbReference type="Pfam" id="PF00370">
    <property type="entry name" value="FGGY_N"/>
    <property type="match status" value="1"/>
</dbReference>
<dbReference type="InterPro" id="IPR018484">
    <property type="entry name" value="FGGY_N"/>
</dbReference>
<evidence type="ECO:0000313" key="7">
    <source>
        <dbReference type="Proteomes" id="UP001595973"/>
    </source>
</evidence>
<dbReference type="InterPro" id="IPR043129">
    <property type="entry name" value="ATPase_NBD"/>
</dbReference>
<name>A0ABV9KHL7_9RHOB</name>